<dbReference type="KEGG" id="amuc:Pan181_33600"/>
<keyword evidence="1" id="KW-0812">Transmembrane</keyword>
<gene>
    <name evidence="2" type="ORF">Pan181_33600</name>
</gene>
<dbReference type="RefSeq" id="WP_145248115.1">
    <property type="nucleotide sequence ID" value="NZ_CP036278.1"/>
</dbReference>
<proteinExistence type="predicted"/>
<protein>
    <submittedName>
        <fullName evidence="2">Uncharacterized protein</fullName>
    </submittedName>
</protein>
<keyword evidence="1" id="KW-0472">Membrane</keyword>
<evidence type="ECO:0000313" key="3">
    <source>
        <dbReference type="Proteomes" id="UP000315750"/>
    </source>
</evidence>
<dbReference type="AlphaFoldDB" id="A0A518AR07"/>
<accession>A0A518AR07</accession>
<organism evidence="2 3">
    <name type="scientific">Aeoliella mucimassa</name>
    <dbReference type="NCBI Taxonomy" id="2527972"/>
    <lineage>
        <taxon>Bacteria</taxon>
        <taxon>Pseudomonadati</taxon>
        <taxon>Planctomycetota</taxon>
        <taxon>Planctomycetia</taxon>
        <taxon>Pirellulales</taxon>
        <taxon>Lacipirellulaceae</taxon>
        <taxon>Aeoliella</taxon>
    </lineage>
</organism>
<evidence type="ECO:0000256" key="1">
    <source>
        <dbReference type="SAM" id="Phobius"/>
    </source>
</evidence>
<dbReference type="EMBL" id="CP036278">
    <property type="protein sequence ID" value="QDU57146.1"/>
    <property type="molecule type" value="Genomic_DNA"/>
</dbReference>
<sequence length="254" mass="29158">MTSLADAVSPPDDKRPRRLFRFSLLTMVLLTTIIGLVITVVLQQAKLAPMEAENKRMRNELGIFKIEDPEKIHVIRVPTEDNAPRKYRVYLPPGRKYVRCYRGYDIPEQEIPEQTNIEVLEPGNYLFTVKAERFVNKETGEPEPIAIFRIRSESTDQEPFGNSSATVSISERGVDWIVNEETGNMAYSWQEPGRDLELHDATEPLVLYRARANKVKVLGRRADGHVNSWSSEMIPGETEGFMMWVEPEQRRAQP</sequence>
<dbReference type="OrthoDB" id="290549at2"/>
<feature type="transmembrane region" description="Helical" evidence="1">
    <location>
        <begin position="20"/>
        <end position="42"/>
    </location>
</feature>
<keyword evidence="1" id="KW-1133">Transmembrane helix</keyword>
<name>A0A518AR07_9BACT</name>
<evidence type="ECO:0000313" key="2">
    <source>
        <dbReference type="EMBL" id="QDU57146.1"/>
    </source>
</evidence>
<dbReference type="Proteomes" id="UP000315750">
    <property type="component" value="Chromosome"/>
</dbReference>
<keyword evidence="3" id="KW-1185">Reference proteome</keyword>
<reference evidence="2 3" key="1">
    <citation type="submission" date="2019-02" db="EMBL/GenBank/DDBJ databases">
        <title>Deep-cultivation of Planctomycetes and their phenomic and genomic characterization uncovers novel biology.</title>
        <authorList>
            <person name="Wiegand S."/>
            <person name="Jogler M."/>
            <person name="Boedeker C."/>
            <person name="Pinto D."/>
            <person name="Vollmers J."/>
            <person name="Rivas-Marin E."/>
            <person name="Kohn T."/>
            <person name="Peeters S.H."/>
            <person name="Heuer A."/>
            <person name="Rast P."/>
            <person name="Oberbeckmann S."/>
            <person name="Bunk B."/>
            <person name="Jeske O."/>
            <person name="Meyerdierks A."/>
            <person name="Storesund J.E."/>
            <person name="Kallscheuer N."/>
            <person name="Luecker S."/>
            <person name="Lage O.M."/>
            <person name="Pohl T."/>
            <person name="Merkel B.J."/>
            <person name="Hornburger P."/>
            <person name="Mueller R.-W."/>
            <person name="Bruemmer F."/>
            <person name="Labrenz M."/>
            <person name="Spormann A.M."/>
            <person name="Op den Camp H."/>
            <person name="Overmann J."/>
            <person name="Amann R."/>
            <person name="Jetten M.S.M."/>
            <person name="Mascher T."/>
            <person name="Medema M.H."/>
            <person name="Devos D.P."/>
            <person name="Kaster A.-K."/>
            <person name="Ovreas L."/>
            <person name="Rohde M."/>
            <person name="Galperin M.Y."/>
            <person name="Jogler C."/>
        </authorList>
    </citation>
    <scope>NUCLEOTIDE SEQUENCE [LARGE SCALE GENOMIC DNA]</scope>
    <source>
        <strain evidence="2 3">Pan181</strain>
    </source>
</reference>